<dbReference type="EMBL" id="FOBW01000006">
    <property type="protein sequence ID" value="SEM83334.1"/>
    <property type="molecule type" value="Genomic_DNA"/>
</dbReference>
<dbReference type="Pfam" id="PF06908">
    <property type="entry name" value="YpsA"/>
    <property type="match status" value="1"/>
</dbReference>
<dbReference type="InterPro" id="IPR010697">
    <property type="entry name" value="YspA"/>
</dbReference>
<dbReference type="HAMAP" id="MF_01575">
    <property type="entry name" value="UPF0398"/>
    <property type="match status" value="1"/>
</dbReference>
<evidence type="ECO:0000313" key="3">
    <source>
        <dbReference type="Proteomes" id="UP000198553"/>
    </source>
</evidence>
<comment type="similarity">
    <text evidence="1">Belongs to the UPF0398 family.</text>
</comment>
<proteinExistence type="inferred from homology"/>
<dbReference type="PANTHER" id="PTHR38440:SF1">
    <property type="entry name" value="UPF0398 PROTEIN SPR0331"/>
    <property type="match status" value="1"/>
</dbReference>
<evidence type="ECO:0000256" key="1">
    <source>
        <dbReference type="HAMAP-Rule" id="MF_01575"/>
    </source>
</evidence>
<name>A0A1H8BMG9_9BACI</name>
<protein>
    <recommendedName>
        <fullName evidence="1">UPF0398 protein SAMN05192533_10674</fullName>
    </recommendedName>
</protein>
<dbReference type="NCBIfam" id="NF010181">
    <property type="entry name" value="PRK13660.1"/>
    <property type="match status" value="1"/>
</dbReference>
<sequence>MAKVAVVSGYKAYELGIYKQSHPAIEYIKKAILKELTPLVEEGLEWVLISGQPGVELWAAEVVFELQQFLPDLKLSVLTPFLNQEDKWSETNQEWYGSVLAQADHVDSISKRPYEKPWQLKTANQFIIHKSDVLILLYDDEKEGSPRFLLEAAKKREAKETYEIRLISFNDLQLIIEEEQFNQQDF</sequence>
<dbReference type="Gene3D" id="3.40.50.450">
    <property type="match status" value="1"/>
</dbReference>
<dbReference type="RefSeq" id="WP_090744463.1">
    <property type="nucleotide sequence ID" value="NZ_FOBW01000006.1"/>
</dbReference>
<reference evidence="3" key="1">
    <citation type="submission" date="2016-10" db="EMBL/GenBank/DDBJ databases">
        <authorList>
            <person name="Varghese N."/>
            <person name="Submissions S."/>
        </authorList>
    </citation>
    <scope>NUCLEOTIDE SEQUENCE [LARGE SCALE GENOMIC DNA]</scope>
    <source>
        <strain evidence="3">B48,IBRC-M 10115,DSM 25386,CECT 8001</strain>
    </source>
</reference>
<dbReference type="OrthoDB" id="2301957at2"/>
<dbReference type="PANTHER" id="PTHR38440">
    <property type="entry name" value="UPF0398 PROTEIN YPSA"/>
    <property type="match status" value="1"/>
</dbReference>
<dbReference type="STRING" id="930146.SAMN05192533_10674"/>
<evidence type="ECO:0000313" key="2">
    <source>
        <dbReference type="EMBL" id="SEM83334.1"/>
    </source>
</evidence>
<dbReference type="Proteomes" id="UP000198553">
    <property type="component" value="Unassembled WGS sequence"/>
</dbReference>
<dbReference type="PIRSF" id="PIRSF021290">
    <property type="entry name" value="DUF1273"/>
    <property type="match status" value="1"/>
</dbReference>
<keyword evidence="3" id="KW-1185">Reference proteome</keyword>
<accession>A0A1H8BMG9</accession>
<gene>
    <name evidence="2" type="ORF">SAMN05192533_10674</name>
</gene>
<dbReference type="SUPFAM" id="SSF102405">
    <property type="entry name" value="MCP/YpsA-like"/>
    <property type="match status" value="1"/>
</dbReference>
<dbReference type="AlphaFoldDB" id="A0A1H8BMG9"/>
<organism evidence="2 3">
    <name type="scientific">Mesobacillus persicus</name>
    <dbReference type="NCBI Taxonomy" id="930146"/>
    <lineage>
        <taxon>Bacteria</taxon>
        <taxon>Bacillati</taxon>
        <taxon>Bacillota</taxon>
        <taxon>Bacilli</taxon>
        <taxon>Bacillales</taxon>
        <taxon>Bacillaceae</taxon>
        <taxon>Mesobacillus</taxon>
    </lineage>
</organism>